<evidence type="ECO:0000256" key="1">
    <source>
        <dbReference type="SAM" id="MobiDB-lite"/>
    </source>
</evidence>
<accession>A0AAV7LIA6</accession>
<keyword evidence="3" id="KW-1185">Reference proteome</keyword>
<dbReference type="EMBL" id="JANPWB010000015">
    <property type="protein sequence ID" value="KAJ1091317.1"/>
    <property type="molecule type" value="Genomic_DNA"/>
</dbReference>
<evidence type="ECO:0000313" key="2">
    <source>
        <dbReference type="EMBL" id="KAJ1091317.1"/>
    </source>
</evidence>
<reference evidence="2" key="1">
    <citation type="journal article" date="2022" name="bioRxiv">
        <title>Sequencing and chromosome-scale assembly of the giantPleurodeles waltlgenome.</title>
        <authorList>
            <person name="Brown T."/>
            <person name="Elewa A."/>
            <person name="Iarovenko S."/>
            <person name="Subramanian E."/>
            <person name="Araus A.J."/>
            <person name="Petzold A."/>
            <person name="Susuki M."/>
            <person name="Suzuki K.-i.T."/>
            <person name="Hayashi T."/>
            <person name="Toyoda A."/>
            <person name="Oliveira C."/>
            <person name="Osipova E."/>
            <person name="Leigh N.D."/>
            <person name="Simon A."/>
            <person name="Yun M.H."/>
        </authorList>
    </citation>
    <scope>NUCLEOTIDE SEQUENCE</scope>
    <source>
        <strain evidence="2">20211129_DDA</strain>
        <tissue evidence="2">Liver</tissue>
    </source>
</reference>
<proteinExistence type="predicted"/>
<name>A0AAV7LIA6_PLEWA</name>
<comment type="caution">
    <text evidence="2">The sequence shown here is derived from an EMBL/GenBank/DDBJ whole genome shotgun (WGS) entry which is preliminary data.</text>
</comment>
<gene>
    <name evidence="2" type="ORF">NDU88_004444</name>
</gene>
<feature type="region of interest" description="Disordered" evidence="1">
    <location>
        <begin position="24"/>
        <end position="106"/>
    </location>
</feature>
<protein>
    <submittedName>
        <fullName evidence="2">Uncharacterized protein</fullName>
    </submittedName>
</protein>
<organism evidence="2 3">
    <name type="scientific">Pleurodeles waltl</name>
    <name type="common">Iberian ribbed newt</name>
    <dbReference type="NCBI Taxonomy" id="8319"/>
    <lineage>
        <taxon>Eukaryota</taxon>
        <taxon>Metazoa</taxon>
        <taxon>Chordata</taxon>
        <taxon>Craniata</taxon>
        <taxon>Vertebrata</taxon>
        <taxon>Euteleostomi</taxon>
        <taxon>Amphibia</taxon>
        <taxon>Batrachia</taxon>
        <taxon>Caudata</taxon>
        <taxon>Salamandroidea</taxon>
        <taxon>Salamandridae</taxon>
        <taxon>Pleurodelinae</taxon>
        <taxon>Pleurodeles</taxon>
    </lineage>
</organism>
<evidence type="ECO:0000313" key="3">
    <source>
        <dbReference type="Proteomes" id="UP001066276"/>
    </source>
</evidence>
<feature type="compositionally biased region" description="Basic residues" evidence="1">
    <location>
        <begin position="195"/>
        <end position="211"/>
    </location>
</feature>
<feature type="region of interest" description="Disordered" evidence="1">
    <location>
        <begin position="153"/>
        <end position="227"/>
    </location>
</feature>
<feature type="compositionally biased region" description="Basic and acidic residues" evidence="1">
    <location>
        <begin position="212"/>
        <end position="227"/>
    </location>
</feature>
<dbReference type="Proteomes" id="UP001066276">
    <property type="component" value="Chromosome 11"/>
</dbReference>
<sequence>MQTADPIFAQTGSILQINTSMAPYSGEGAHAHREGAGLSATERGSPPEDEYKPSPRKQNAIAELKELPASAMERKRRASGSQNEAQVDIRATLNKKKGHAKEKEKGATPFPVYSLEWLFSSNKNSIDRGLAPAPSQKVTLSEENIGTRNLAALPYNNISGPGANCKGVVEPPRPIQTHPFKDIHNGVGAAEGKARQKNPAKARKQRNKKKGSIKEKKCGKEGFKEGS</sequence>
<dbReference type="AlphaFoldDB" id="A0AAV7LIA6"/>